<reference evidence="2" key="1">
    <citation type="submission" date="2023-11" db="UniProtKB">
        <authorList>
            <consortium name="WormBaseParasite"/>
        </authorList>
    </citation>
    <scope>IDENTIFICATION</scope>
</reference>
<evidence type="ECO:0000313" key="2">
    <source>
        <dbReference type="WBParaSite" id="SMTH1_107270.1"/>
    </source>
</evidence>
<accession>A0AA85ATZ0</accession>
<name>A0AA85ATZ0_9TREM</name>
<protein>
    <submittedName>
        <fullName evidence="2">Uncharacterized protein</fullName>
    </submittedName>
</protein>
<organism evidence="1 2">
    <name type="scientific">Schistosoma mattheei</name>
    <dbReference type="NCBI Taxonomy" id="31246"/>
    <lineage>
        <taxon>Eukaryota</taxon>
        <taxon>Metazoa</taxon>
        <taxon>Spiralia</taxon>
        <taxon>Lophotrochozoa</taxon>
        <taxon>Platyhelminthes</taxon>
        <taxon>Trematoda</taxon>
        <taxon>Digenea</taxon>
        <taxon>Strigeidida</taxon>
        <taxon>Schistosomatoidea</taxon>
        <taxon>Schistosomatidae</taxon>
        <taxon>Schistosoma</taxon>
    </lineage>
</organism>
<dbReference type="WBParaSite" id="SMTH1_107270.1">
    <property type="protein sequence ID" value="SMTH1_107270.1"/>
    <property type="gene ID" value="SMTH1_107270"/>
</dbReference>
<proteinExistence type="predicted"/>
<dbReference type="AlphaFoldDB" id="A0AA85ATZ0"/>
<dbReference type="Proteomes" id="UP000050791">
    <property type="component" value="Unassembled WGS sequence"/>
</dbReference>
<evidence type="ECO:0000313" key="1">
    <source>
        <dbReference type="Proteomes" id="UP000050791"/>
    </source>
</evidence>
<sequence length="165" mass="18792">AFTTTLTNTWTLNYPSTMDGYKQMCTGGPFQFMLSMCPIERRCSFYTYWINRIVNGIAALNITKVIVQQVDPDVWLSTSFSLNLTSERSYVRVDYGPLCTINQNSYCTQFKHTLYLMGDCNVTTTIKYTFPTFVNISGSTKNFTGQSLVLSPMPSFPIYTKVSYN</sequence>